<dbReference type="RefSeq" id="WP_158103959.1">
    <property type="nucleotide sequence ID" value="NZ_MUBM01000290.1"/>
</dbReference>
<comment type="caution">
    <text evidence="1">The sequence shown here is derived from an EMBL/GenBank/DDBJ whole genome shotgun (WGS) entry which is preliminary data.</text>
</comment>
<dbReference type="Proteomes" id="UP001458415">
    <property type="component" value="Unassembled WGS sequence"/>
</dbReference>
<gene>
    <name evidence="1" type="ORF">ABT317_32910</name>
</gene>
<proteinExistence type="predicted"/>
<reference evidence="1 2" key="1">
    <citation type="submission" date="2024-06" db="EMBL/GenBank/DDBJ databases">
        <title>The Natural Products Discovery Center: Release of the First 8490 Sequenced Strains for Exploring Actinobacteria Biosynthetic Diversity.</title>
        <authorList>
            <person name="Kalkreuter E."/>
            <person name="Kautsar S.A."/>
            <person name="Yang D."/>
            <person name="Bader C.D."/>
            <person name="Teijaro C.N."/>
            <person name="Fluegel L."/>
            <person name="Davis C.M."/>
            <person name="Simpson J.R."/>
            <person name="Lauterbach L."/>
            <person name="Steele A.D."/>
            <person name="Gui C."/>
            <person name="Meng S."/>
            <person name="Li G."/>
            <person name="Viehrig K."/>
            <person name="Ye F."/>
            <person name="Su P."/>
            <person name="Kiefer A.F."/>
            <person name="Nichols A."/>
            <person name="Cepeda A.J."/>
            <person name="Yan W."/>
            <person name="Fan B."/>
            <person name="Jiang Y."/>
            <person name="Adhikari A."/>
            <person name="Zheng C.-J."/>
            <person name="Schuster L."/>
            <person name="Cowan T.M."/>
            <person name="Smanski M.J."/>
            <person name="Chevrette M.G."/>
            <person name="De Carvalho L.P.S."/>
            <person name="Shen B."/>
        </authorList>
    </citation>
    <scope>NUCLEOTIDE SEQUENCE [LARGE SCALE GENOMIC DNA]</scope>
    <source>
        <strain evidence="1 2">NPDC000634</strain>
    </source>
</reference>
<evidence type="ECO:0000313" key="2">
    <source>
        <dbReference type="Proteomes" id="UP001458415"/>
    </source>
</evidence>
<sequence length="49" mass="5212">MPFTAPSLGHPGWSITAVYEPPSRPRHGTVLPVAKAEPDRVRAACTQAS</sequence>
<name>A0ABV1WBW2_9ACTN</name>
<protein>
    <submittedName>
        <fullName evidence="1">Uncharacterized protein</fullName>
    </submittedName>
</protein>
<keyword evidence="2" id="KW-1185">Reference proteome</keyword>
<dbReference type="EMBL" id="JBEPCU010000815">
    <property type="protein sequence ID" value="MER6981642.1"/>
    <property type="molecule type" value="Genomic_DNA"/>
</dbReference>
<organism evidence="1 2">
    <name type="scientific">Streptomyces carpinensis</name>
    <dbReference type="NCBI Taxonomy" id="66369"/>
    <lineage>
        <taxon>Bacteria</taxon>
        <taxon>Bacillati</taxon>
        <taxon>Actinomycetota</taxon>
        <taxon>Actinomycetes</taxon>
        <taxon>Kitasatosporales</taxon>
        <taxon>Streptomycetaceae</taxon>
        <taxon>Streptomyces</taxon>
    </lineage>
</organism>
<accession>A0ABV1WBW2</accession>
<evidence type="ECO:0000313" key="1">
    <source>
        <dbReference type="EMBL" id="MER6981642.1"/>
    </source>
</evidence>